<keyword evidence="7" id="KW-0503">Monooxygenase</keyword>
<keyword evidence="5" id="KW-0560">Oxidoreductase</keyword>
<evidence type="ECO:0000313" key="10">
    <source>
        <dbReference type="Proteomes" id="UP000287651"/>
    </source>
</evidence>
<dbReference type="Proteomes" id="UP000287651">
    <property type="component" value="Unassembled WGS sequence"/>
</dbReference>
<dbReference type="AlphaFoldDB" id="A0A426ZHW2"/>
<organism evidence="9 10">
    <name type="scientific">Ensete ventricosum</name>
    <name type="common">Abyssinian banana</name>
    <name type="synonym">Musa ensete</name>
    <dbReference type="NCBI Taxonomy" id="4639"/>
    <lineage>
        <taxon>Eukaryota</taxon>
        <taxon>Viridiplantae</taxon>
        <taxon>Streptophyta</taxon>
        <taxon>Embryophyta</taxon>
        <taxon>Tracheophyta</taxon>
        <taxon>Spermatophyta</taxon>
        <taxon>Magnoliopsida</taxon>
        <taxon>Liliopsida</taxon>
        <taxon>Zingiberales</taxon>
        <taxon>Musaceae</taxon>
        <taxon>Ensete</taxon>
    </lineage>
</organism>
<dbReference type="EMBL" id="AMZH03006551">
    <property type="protein sequence ID" value="RRT63558.1"/>
    <property type="molecule type" value="Genomic_DNA"/>
</dbReference>
<evidence type="ECO:0000313" key="9">
    <source>
        <dbReference type="EMBL" id="RRT63558.1"/>
    </source>
</evidence>
<dbReference type="InterPro" id="IPR051996">
    <property type="entry name" value="Cytochrome_P450_78A"/>
</dbReference>
<dbReference type="GO" id="GO:0046872">
    <property type="term" value="F:metal ion binding"/>
    <property type="evidence" value="ECO:0007669"/>
    <property type="project" value="UniProtKB-KW"/>
</dbReference>
<keyword evidence="4" id="KW-0479">Metal-binding</keyword>
<keyword evidence="6" id="KW-0408">Iron</keyword>
<protein>
    <submittedName>
        <fullName evidence="9">Uncharacterized protein</fullName>
    </submittedName>
</protein>
<accession>A0A426ZHW2</accession>
<feature type="region of interest" description="Disordered" evidence="8">
    <location>
        <begin position="1"/>
        <end position="38"/>
    </location>
</feature>
<comment type="cofactor">
    <cofactor evidence="1">
        <name>heme</name>
        <dbReference type="ChEBI" id="CHEBI:30413"/>
    </cofactor>
</comment>
<evidence type="ECO:0000256" key="5">
    <source>
        <dbReference type="ARBA" id="ARBA00023002"/>
    </source>
</evidence>
<proteinExistence type="inferred from homology"/>
<evidence type="ECO:0000256" key="3">
    <source>
        <dbReference type="ARBA" id="ARBA00022617"/>
    </source>
</evidence>
<evidence type="ECO:0000256" key="1">
    <source>
        <dbReference type="ARBA" id="ARBA00001971"/>
    </source>
</evidence>
<comment type="similarity">
    <text evidence="2">Belongs to the cytochrome P450 family.</text>
</comment>
<dbReference type="GO" id="GO:0004497">
    <property type="term" value="F:monooxygenase activity"/>
    <property type="evidence" value="ECO:0007669"/>
    <property type="project" value="UniProtKB-KW"/>
</dbReference>
<dbReference type="PANTHER" id="PTHR47946:SF14">
    <property type="entry name" value="CYTOCHROME P450 FAMILY PROTEIN"/>
    <property type="match status" value="1"/>
</dbReference>
<evidence type="ECO:0000256" key="4">
    <source>
        <dbReference type="ARBA" id="ARBA00022723"/>
    </source>
</evidence>
<dbReference type="PANTHER" id="PTHR47946">
    <property type="entry name" value="CYTOCHROME P450 78A7-RELATED"/>
    <property type="match status" value="1"/>
</dbReference>
<sequence>MSTRVRSPPLRNSSKRDTRCSDPVTGKKTTKPSLRNGSFLRIPSPECVGSSSNCGLAWAVSRAGRSIPRPLRLRRLRLDGLLLRLHTLRPVKPPRHSSAFADRPVKESSAYELLFHRAMGFAPFGEYSLNLRRIAAFGEHRKTIGQQMIQDVMASTGTNGGQQMQFGPLQSKLQLSCLYGTSHLALL</sequence>
<keyword evidence="3" id="KW-0349">Heme</keyword>
<comment type="caution">
    <text evidence="9">The sequence shown here is derived from an EMBL/GenBank/DDBJ whole genome shotgun (WGS) entry which is preliminary data.</text>
</comment>
<name>A0A426ZHW2_ENSVE</name>
<evidence type="ECO:0000256" key="8">
    <source>
        <dbReference type="SAM" id="MobiDB-lite"/>
    </source>
</evidence>
<reference evidence="9 10" key="1">
    <citation type="journal article" date="2014" name="Agronomy (Basel)">
        <title>A Draft Genome Sequence for Ensete ventricosum, the Drought-Tolerant Tree Against Hunger.</title>
        <authorList>
            <person name="Harrison J."/>
            <person name="Moore K.A."/>
            <person name="Paszkiewicz K."/>
            <person name="Jones T."/>
            <person name="Grant M."/>
            <person name="Ambacheew D."/>
            <person name="Muzemil S."/>
            <person name="Studholme D.J."/>
        </authorList>
    </citation>
    <scope>NUCLEOTIDE SEQUENCE [LARGE SCALE GENOMIC DNA]</scope>
</reference>
<evidence type="ECO:0000256" key="7">
    <source>
        <dbReference type="ARBA" id="ARBA00023033"/>
    </source>
</evidence>
<gene>
    <name evidence="9" type="ORF">B296_00042607</name>
</gene>
<evidence type="ECO:0000256" key="6">
    <source>
        <dbReference type="ARBA" id="ARBA00023004"/>
    </source>
</evidence>
<evidence type="ECO:0000256" key="2">
    <source>
        <dbReference type="ARBA" id="ARBA00010617"/>
    </source>
</evidence>